<dbReference type="OrthoDB" id="9785673at2"/>
<dbReference type="SMART" id="SM00967">
    <property type="entry name" value="SpoU_sub_bind"/>
    <property type="match status" value="1"/>
</dbReference>
<sequence>MLSLPLMSGYVNLWGKHSVFEAIKQKKRKIARIQCIDSLRDEVAEVLFDAHIDTRNVSLEIVDRNFLNKRFPDVQHQGILLTCSSLSCCKLSLCTHIEPNDRIIALDQINDPHNVGAIIRSMAALGFKHLLMTKDHSPPLDGTVAKNACGALEHIHVIKVTNLADGLIQLKKKGFWVFGLEEHGSKCSDNLKTDGCVLVIGSEGKGIRQRVRSECDAFVKIETETNFSVLNASVAAALGMHIMRTKHETNKNK</sequence>
<dbReference type="Gene3D" id="3.40.1280.10">
    <property type="match status" value="1"/>
</dbReference>
<evidence type="ECO:0000256" key="2">
    <source>
        <dbReference type="ARBA" id="ARBA00022679"/>
    </source>
</evidence>
<dbReference type="GO" id="GO:0008173">
    <property type="term" value="F:RNA methyltransferase activity"/>
    <property type="evidence" value="ECO:0007669"/>
    <property type="project" value="InterPro"/>
</dbReference>
<dbReference type="AlphaFoldDB" id="A0A5C0UD82"/>
<protein>
    <submittedName>
        <fullName evidence="4">23S rRNA (Guanosine(2251)-2'-O)-methyltransferase RlmB</fullName>
    </submittedName>
</protein>
<dbReference type="RefSeq" id="WP_148980785.1">
    <property type="nucleotide sequence ID" value="NZ_CP043315.1"/>
</dbReference>
<evidence type="ECO:0000256" key="1">
    <source>
        <dbReference type="ARBA" id="ARBA00022603"/>
    </source>
</evidence>
<proteinExistence type="predicted"/>
<dbReference type="InterPro" id="IPR001537">
    <property type="entry name" value="SpoU_MeTrfase"/>
</dbReference>
<keyword evidence="1 4" id="KW-0489">Methyltransferase</keyword>
<dbReference type="PANTHER" id="PTHR46429">
    <property type="entry name" value="23S RRNA (GUANOSINE-2'-O-)-METHYLTRANSFERASE RLMB"/>
    <property type="match status" value="1"/>
</dbReference>
<dbReference type="GO" id="GO:0006396">
    <property type="term" value="P:RNA processing"/>
    <property type="evidence" value="ECO:0007669"/>
    <property type="project" value="InterPro"/>
</dbReference>
<dbReference type="NCBIfam" id="TIGR00186">
    <property type="entry name" value="rRNA_methyl_3"/>
    <property type="match status" value="1"/>
</dbReference>
<dbReference type="InterPro" id="IPR004441">
    <property type="entry name" value="rRNA_MeTrfase_TrmH"/>
</dbReference>
<evidence type="ECO:0000313" key="4">
    <source>
        <dbReference type="EMBL" id="QEK37938.1"/>
    </source>
</evidence>
<dbReference type="Gene3D" id="3.30.1330.30">
    <property type="match status" value="1"/>
</dbReference>
<dbReference type="InterPro" id="IPR029026">
    <property type="entry name" value="tRNA_m1G_MTases_N"/>
</dbReference>
<dbReference type="Pfam" id="PF08032">
    <property type="entry name" value="SpoU_sub_bind"/>
    <property type="match status" value="1"/>
</dbReference>
<dbReference type="PANTHER" id="PTHR46429:SF1">
    <property type="entry name" value="23S RRNA (GUANOSINE-2'-O-)-METHYLTRANSFERASE RLMB"/>
    <property type="match status" value="1"/>
</dbReference>
<keyword evidence="5" id="KW-1185">Reference proteome</keyword>
<name>A0A5C0UD82_9PROT</name>
<accession>A0A5C0UD82</accession>
<feature type="domain" description="RNA 2-O ribose methyltransferase substrate binding" evidence="3">
    <location>
        <begin position="12"/>
        <end position="89"/>
    </location>
</feature>
<dbReference type="KEGG" id="cip:FZC35_00895"/>
<gene>
    <name evidence="4" type="primary">rlmB</name>
    <name evidence="4" type="ORF">FZC35_00895</name>
</gene>
<dbReference type="CDD" id="cd18103">
    <property type="entry name" value="SpoU-like_RlmB"/>
    <property type="match status" value="1"/>
</dbReference>
<dbReference type="SUPFAM" id="SSF55315">
    <property type="entry name" value="L30e-like"/>
    <property type="match status" value="1"/>
</dbReference>
<dbReference type="GO" id="GO:0032259">
    <property type="term" value="P:methylation"/>
    <property type="evidence" value="ECO:0007669"/>
    <property type="project" value="UniProtKB-KW"/>
</dbReference>
<organism evidence="4 5">
    <name type="scientific">Candidatus Cytomitobacter indipagum</name>
    <dbReference type="NCBI Taxonomy" id="2601575"/>
    <lineage>
        <taxon>Bacteria</taxon>
        <taxon>Pseudomonadati</taxon>
        <taxon>Pseudomonadota</taxon>
        <taxon>Alphaproteobacteria</taxon>
        <taxon>Holosporales</taxon>
        <taxon>Holosporaceae</taxon>
        <taxon>Candidatus Cytomitobacter</taxon>
    </lineage>
</organism>
<dbReference type="InterPro" id="IPR029028">
    <property type="entry name" value="Alpha/beta_knot_MTases"/>
</dbReference>
<dbReference type="Pfam" id="PF00588">
    <property type="entry name" value="SpoU_methylase"/>
    <property type="match status" value="1"/>
</dbReference>
<keyword evidence="2 4" id="KW-0808">Transferase</keyword>
<evidence type="ECO:0000259" key="3">
    <source>
        <dbReference type="SMART" id="SM00967"/>
    </source>
</evidence>
<dbReference type="GO" id="GO:0005829">
    <property type="term" value="C:cytosol"/>
    <property type="evidence" value="ECO:0007669"/>
    <property type="project" value="TreeGrafter"/>
</dbReference>
<reference evidence="4 5" key="1">
    <citation type="submission" date="2019-08" db="EMBL/GenBank/DDBJ databases">
        <title>Highly reduced genomes of protist endosymbionts show evolutionary convergence.</title>
        <authorList>
            <person name="George E."/>
            <person name="Husnik F."/>
            <person name="Tashyreva D."/>
            <person name="Prokopchuk G."/>
            <person name="Horak A."/>
            <person name="Kwong W.K."/>
            <person name="Lukes J."/>
            <person name="Keeling P.J."/>
        </authorList>
    </citation>
    <scope>NUCLEOTIDE SEQUENCE [LARGE SCALE GENOMIC DNA]</scope>
    <source>
        <strain evidence="4">1605</strain>
    </source>
</reference>
<dbReference type="InterPro" id="IPR029064">
    <property type="entry name" value="Ribosomal_eL30-like_sf"/>
</dbReference>
<dbReference type="EMBL" id="CP043315">
    <property type="protein sequence ID" value="QEK37938.1"/>
    <property type="molecule type" value="Genomic_DNA"/>
</dbReference>
<dbReference type="Proteomes" id="UP000325155">
    <property type="component" value="Chromosome"/>
</dbReference>
<evidence type="ECO:0000313" key="5">
    <source>
        <dbReference type="Proteomes" id="UP000325155"/>
    </source>
</evidence>
<dbReference type="InterPro" id="IPR013123">
    <property type="entry name" value="SpoU_subst-bd"/>
</dbReference>
<dbReference type="GO" id="GO:0003723">
    <property type="term" value="F:RNA binding"/>
    <property type="evidence" value="ECO:0007669"/>
    <property type="project" value="InterPro"/>
</dbReference>
<dbReference type="SUPFAM" id="SSF75217">
    <property type="entry name" value="alpha/beta knot"/>
    <property type="match status" value="1"/>
</dbReference>